<dbReference type="Proteomes" id="UP001437256">
    <property type="component" value="Unassembled WGS sequence"/>
</dbReference>
<protein>
    <submittedName>
        <fullName evidence="1">Uncharacterized protein</fullName>
    </submittedName>
</protein>
<gene>
    <name evidence="1" type="ORF">AAF712_013714</name>
</gene>
<organism evidence="1 2">
    <name type="scientific">Marasmius tenuissimus</name>
    <dbReference type="NCBI Taxonomy" id="585030"/>
    <lineage>
        <taxon>Eukaryota</taxon>
        <taxon>Fungi</taxon>
        <taxon>Dikarya</taxon>
        <taxon>Basidiomycota</taxon>
        <taxon>Agaricomycotina</taxon>
        <taxon>Agaricomycetes</taxon>
        <taxon>Agaricomycetidae</taxon>
        <taxon>Agaricales</taxon>
        <taxon>Marasmiineae</taxon>
        <taxon>Marasmiaceae</taxon>
        <taxon>Marasmius</taxon>
    </lineage>
</organism>
<proteinExistence type="predicted"/>
<dbReference type="EMBL" id="JBBXMP010000220">
    <property type="protein sequence ID" value="KAL0059538.1"/>
    <property type="molecule type" value="Genomic_DNA"/>
</dbReference>
<sequence length="329" mass="37938">MAFPSQDSDEMPELVPATEQRRVFDLFRNRYGSPNRSMPSRLQEIKEKLNVGYHHAKFRFIDELFLFVIHRPILMSNSPYATDWSSRDNGSQRIHPLESFHFSDLSNGCSPDEIAHGVVDCLLNLHKFIHQTPNNPALVGFAYTGFTPQLFSIPFDYKFSRDFSSPQRFSFRVYRRDHVATWLEVSDYKVGCYRAGNPDTPLLDFTPDRFKTDVYPMIPAVWHSFTSPFTVTALPGSPEQFALVHKDTNLLVATKHAPKLFMAAVEAMVASEGRRVLDGLSPEDLVAHVQDATDRWFMDGTIVAEYFLNFKHILFYDVLPRYHRYTDDP</sequence>
<evidence type="ECO:0000313" key="2">
    <source>
        <dbReference type="Proteomes" id="UP001437256"/>
    </source>
</evidence>
<keyword evidence="2" id="KW-1185">Reference proteome</keyword>
<reference evidence="1 2" key="1">
    <citation type="submission" date="2024-05" db="EMBL/GenBank/DDBJ databases">
        <title>A draft genome resource for the thread blight pathogen Marasmius tenuissimus strain MS-2.</title>
        <authorList>
            <person name="Yulfo-Soto G.E."/>
            <person name="Baruah I.K."/>
            <person name="Amoako-Attah I."/>
            <person name="Bukari Y."/>
            <person name="Meinhardt L.W."/>
            <person name="Bailey B.A."/>
            <person name="Cohen S.P."/>
        </authorList>
    </citation>
    <scope>NUCLEOTIDE SEQUENCE [LARGE SCALE GENOMIC DNA]</scope>
    <source>
        <strain evidence="1 2">MS-2</strain>
    </source>
</reference>
<name>A0ABR2ZFJ1_9AGAR</name>
<comment type="caution">
    <text evidence="1">The sequence shown here is derived from an EMBL/GenBank/DDBJ whole genome shotgun (WGS) entry which is preliminary data.</text>
</comment>
<evidence type="ECO:0000313" key="1">
    <source>
        <dbReference type="EMBL" id="KAL0059538.1"/>
    </source>
</evidence>
<accession>A0ABR2ZFJ1</accession>